<evidence type="ECO:0000313" key="2">
    <source>
        <dbReference type="EMBL" id="TDC53574.1"/>
    </source>
</evidence>
<dbReference type="InterPro" id="IPR010852">
    <property type="entry name" value="ABATE"/>
</dbReference>
<accession>A0A4R4RV58</accession>
<name>A0A4R4RV58_9ACTN</name>
<evidence type="ECO:0000259" key="1">
    <source>
        <dbReference type="Pfam" id="PF11706"/>
    </source>
</evidence>
<protein>
    <recommendedName>
        <fullName evidence="1">Zinc finger CGNR domain-containing protein</fullName>
    </recommendedName>
</protein>
<dbReference type="Proteomes" id="UP000295621">
    <property type="component" value="Unassembled WGS sequence"/>
</dbReference>
<evidence type="ECO:0000313" key="3">
    <source>
        <dbReference type="Proteomes" id="UP000295621"/>
    </source>
</evidence>
<comment type="caution">
    <text evidence="2">The sequence shown here is derived from an EMBL/GenBank/DDBJ whole genome shotgun (WGS) entry which is preliminary data.</text>
</comment>
<reference evidence="2 3" key="1">
    <citation type="submission" date="2019-02" db="EMBL/GenBank/DDBJ databases">
        <title>Draft genome sequences of novel Actinobacteria.</title>
        <authorList>
            <person name="Sahin N."/>
            <person name="Ay H."/>
            <person name="Saygin H."/>
        </authorList>
    </citation>
    <scope>NUCLEOTIDE SEQUENCE [LARGE SCALE GENOMIC DNA]</scope>
    <source>
        <strain evidence="2 3">KC603</strain>
    </source>
</reference>
<feature type="domain" description="Zinc finger CGNR" evidence="1">
    <location>
        <begin position="140"/>
        <end position="179"/>
    </location>
</feature>
<proteinExistence type="predicted"/>
<keyword evidence="3" id="KW-1185">Reference proteome</keyword>
<dbReference type="PANTHER" id="PTHR35525:SF3">
    <property type="entry name" value="BLL6575 PROTEIN"/>
    <property type="match status" value="1"/>
</dbReference>
<dbReference type="EMBL" id="SMKL01000008">
    <property type="protein sequence ID" value="TDC53574.1"/>
    <property type="molecule type" value="Genomic_DNA"/>
</dbReference>
<dbReference type="InterPro" id="IPR021005">
    <property type="entry name" value="Znf_CGNR"/>
</dbReference>
<dbReference type="OrthoDB" id="123307at2"/>
<gene>
    <name evidence="2" type="ORF">E1212_05210</name>
</gene>
<dbReference type="AlphaFoldDB" id="A0A4R4RV58"/>
<dbReference type="Pfam" id="PF11706">
    <property type="entry name" value="zf-CGNR"/>
    <property type="match status" value="1"/>
</dbReference>
<dbReference type="Gene3D" id="1.10.3300.10">
    <property type="entry name" value="Jann2411-like domain"/>
    <property type="match status" value="1"/>
</dbReference>
<sequence length="184" mass="20635">MTDVELVGNALCLDFANTVNARPVVRRDWLATPEQAVTWARAAGHPVDGDRSLAFTLPRARDLRETVYRVFRPLAHGERPAQDDVDEIHAVHAEGVAHARFIDNGASFRLSWAAPQTMRVLLWEVAASAVGLLTQGPLERLGECPSCRWVFLDTSKNGRRRWCSMATCGTRDKSRRYYEARTST</sequence>
<dbReference type="InterPro" id="IPR023286">
    <property type="entry name" value="ABATE_dom_sf"/>
</dbReference>
<organism evidence="2 3">
    <name type="scientific">Jiangella ureilytica</name>
    <dbReference type="NCBI Taxonomy" id="2530374"/>
    <lineage>
        <taxon>Bacteria</taxon>
        <taxon>Bacillati</taxon>
        <taxon>Actinomycetota</taxon>
        <taxon>Actinomycetes</taxon>
        <taxon>Jiangellales</taxon>
        <taxon>Jiangellaceae</taxon>
        <taxon>Jiangella</taxon>
    </lineage>
</organism>
<dbReference type="SUPFAM" id="SSF160904">
    <property type="entry name" value="Jann2411-like"/>
    <property type="match status" value="1"/>
</dbReference>
<dbReference type="RefSeq" id="WP_131980041.1">
    <property type="nucleotide sequence ID" value="NZ_SMKL01000008.1"/>
</dbReference>
<dbReference type="PANTHER" id="PTHR35525">
    <property type="entry name" value="BLL6575 PROTEIN"/>
    <property type="match status" value="1"/>
</dbReference>
<dbReference type="Pfam" id="PF07336">
    <property type="entry name" value="ABATE"/>
    <property type="match status" value="1"/>
</dbReference>